<dbReference type="EMBL" id="VDMD01000001">
    <property type="protein sequence ID" value="TRM70574.1"/>
    <property type="molecule type" value="Genomic_DNA"/>
</dbReference>
<proteinExistence type="predicted"/>
<name>A0A550D0L1_9AGAR</name>
<feature type="region of interest" description="Disordered" evidence="1">
    <location>
        <begin position="92"/>
        <end position="193"/>
    </location>
</feature>
<accession>A0A550D0L1</accession>
<evidence type="ECO:0000313" key="2">
    <source>
        <dbReference type="EMBL" id="TRM70574.1"/>
    </source>
</evidence>
<protein>
    <submittedName>
        <fullName evidence="2">Uncharacterized protein</fullName>
    </submittedName>
</protein>
<reference evidence="2 3" key="1">
    <citation type="journal article" date="2019" name="New Phytol.">
        <title>Comparative genomics reveals unique wood-decay strategies and fruiting body development in the Schizophyllaceae.</title>
        <authorList>
            <person name="Almasi E."/>
            <person name="Sahu N."/>
            <person name="Krizsan K."/>
            <person name="Balint B."/>
            <person name="Kovacs G.M."/>
            <person name="Kiss B."/>
            <person name="Cseklye J."/>
            <person name="Drula E."/>
            <person name="Henrissat B."/>
            <person name="Nagy I."/>
            <person name="Chovatia M."/>
            <person name="Adam C."/>
            <person name="LaButti K."/>
            <person name="Lipzen A."/>
            <person name="Riley R."/>
            <person name="Grigoriev I.V."/>
            <person name="Nagy L.G."/>
        </authorList>
    </citation>
    <scope>NUCLEOTIDE SEQUENCE [LARGE SCALE GENOMIC DNA]</scope>
    <source>
        <strain evidence="2 3">NL-1724</strain>
    </source>
</reference>
<evidence type="ECO:0000313" key="3">
    <source>
        <dbReference type="Proteomes" id="UP000320762"/>
    </source>
</evidence>
<sequence length="289" mass="30716">MQAFFQSIQSRLQGSPIAGWTFPSLGLAQQRYPHPIFGQLNAFLQHTTPVVDNTIHPSSEATLLQRCISSSSTSLTLTCHPTEQASVTCSMRSSTNTHSEHSIPISSMPTSHKKRPLGLGLGLPSAIRRSPQATPPTSCSRDSQPSAQEMATTNPRAGAGAPPRSKKGAAGLGLGLPSMAQAKPAARARSSSSATARSIAAAASQLQTRPRTVSPLNFLRPARFPKRPLYAIPEVPSSSAESDLDESSLAVDDYAPQLFSEAYHTDTRERSSLSSALARSARPSSKLLF</sequence>
<feature type="compositionally biased region" description="Low complexity" evidence="1">
    <location>
        <begin position="272"/>
        <end position="289"/>
    </location>
</feature>
<organism evidence="2 3">
    <name type="scientific">Schizophyllum amplum</name>
    <dbReference type="NCBI Taxonomy" id="97359"/>
    <lineage>
        <taxon>Eukaryota</taxon>
        <taxon>Fungi</taxon>
        <taxon>Dikarya</taxon>
        <taxon>Basidiomycota</taxon>
        <taxon>Agaricomycotina</taxon>
        <taxon>Agaricomycetes</taxon>
        <taxon>Agaricomycetidae</taxon>
        <taxon>Agaricales</taxon>
        <taxon>Schizophyllaceae</taxon>
        <taxon>Schizophyllum</taxon>
    </lineage>
</organism>
<comment type="caution">
    <text evidence="2">The sequence shown here is derived from an EMBL/GenBank/DDBJ whole genome shotgun (WGS) entry which is preliminary data.</text>
</comment>
<dbReference type="AlphaFoldDB" id="A0A550D0L1"/>
<dbReference type="STRING" id="97359.A0A550D0L1"/>
<feature type="compositionally biased region" description="Polar residues" evidence="1">
    <location>
        <begin position="131"/>
        <end position="155"/>
    </location>
</feature>
<gene>
    <name evidence="2" type="ORF">BD626DRAFT_30676</name>
</gene>
<feature type="compositionally biased region" description="Low complexity" evidence="1">
    <location>
        <begin position="175"/>
        <end position="193"/>
    </location>
</feature>
<keyword evidence="3" id="KW-1185">Reference proteome</keyword>
<dbReference type="Proteomes" id="UP000320762">
    <property type="component" value="Unassembled WGS sequence"/>
</dbReference>
<evidence type="ECO:0000256" key="1">
    <source>
        <dbReference type="SAM" id="MobiDB-lite"/>
    </source>
</evidence>
<feature type="region of interest" description="Disordered" evidence="1">
    <location>
        <begin position="261"/>
        <end position="289"/>
    </location>
</feature>